<name>A0ABY9HCB3_9MOLU</name>
<dbReference type="RefSeq" id="WP_305938253.1">
    <property type="nucleotide sequence ID" value="NZ_CP132191.1"/>
</dbReference>
<evidence type="ECO:0000256" key="2">
    <source>
        <dbReference type="ARBA" id="ARBA00005262"/>
    </source>
</evidence>
<evidence type="ECO:0000256" key="4">
    <source>
        <dbReference type="ARBA" id="ARBA00022692"/>
    </source>
</evidence>
<keyword evidence="3" id="KW-1003">Cell membrane</keyword>
<evidence type="ECO:0000256" key="5">
    <source>
        <dbReference type="ARBA" id="ARBA00022989"/>
    </source>
</evidence>
<evidence type="ECO:0000256" key="3">
    <source>
        <dbReference type="ARBA" id="ARBA00022475"/>
    </source>
</evidence>
<feature type="transmembrane region" description="Helical" evidence="7">
    <location>
        <begin position="175"/>
        <end position="193"/>
    </location>
</feature>
<feature type="transmembrane region" description="Helical" evidence="7">
    <location>
        <begin position="61"/>
        <end position="84"/>
    </location>
</feature>
<evidence type="ECO:0000313" key="8">
    <source>
        <dbReference type="EMBL" id="WLP85830.1"/>
    </source>
</evidence>
<dbReference type="PANTHER" id="PTHR43663:SF1">
    <property type="entry name" value="CHROMATE TRANSPORTER"/>
    <property type="match status" value="1"/>
</dbReference>
<accession>A0ABY9HCB3</accession>
<comment type="similarity">
    <text evidence="2">Belongs to the chromate ion transporter (CHR) (TC 2.A.51) family.</text>
</comment>
<dbReference type="PANTHER" id="PTHR43663">
    <property type="entry name" value="CHROMATE TRANSPORT PROTEIN-RELATED"/>
    <property type="match status" value="1"/>
</dbReference>
<evidence type="ECO:0000256" key="6">
    <source>
        <dbReference type="ARBA" id="ARBA00023136"/>
    </source>
</evidence>
<reference evidence="8" key="1">
    <citation type="submission" date="2023-08" db="EMBL/GenBank/DDBJ databases">
        <title>Complete genome sequence of Mycoplasma seminis 2200.</title>
        <authorList>
            <person name="Spergser J."/>
        </authorList>
    </citation>
    <scope>NUCLEOTIDE SEQUENCE [LARGE SCALE GENOMIC DNA]</scope>
    <source>
        <strain evidence="8">2200</strain>
    </source>
</reference>
<gene>
    <name evidence="8" type="ORF">Q8852_01640</name>
</gene>
<organism evidence="8 9">
    <name type="scientific">Mycoplasma seminis</name>
    <dbReference type="NCBI Taxonomy" id="512749"/>
    <lineage>
        <taxon>Bacteria</taxon>
        <taxon>Bacillati</taxon>
        <taxon>Mycoplasmatota</taxon>
        <taxon>Mollicutes</taxon>
        <taxon>Mycoplasmataceae</taxon>
        <taxon>Mycoplasma</taxon>
    </lineage>
</organism>
<proteinExistence type="inferred from homology"/>
<comment type="subcellular location">
    <subcellularLocation>
        <location evidence="1">Cell membrane</location>
        <topology evidence="1">Multi-pass membrane protein</topology>
    </subcellularLocation>
</comment>
<protein>
    <submittedName>
        <fullName evidence="8">Chromate transporter</fullName>
    </submittedName>
</protein>
<keyword evidence="6 7" id="KW-0472">Membrane</keyword>
<feature type="transmembrane region" description="Helical" evidence="7">
    <location>
        <begin position="91"/>
        <end position="112"/>
    </location>
</feature>
<feature type="transmembrane region" description="Helical" evidence="7">
    <location>
        <begin position="20"/>
        <end position="41"/>
    </location>
</feature>
<keyword evidence="5 7" id="KW-1133">Transmembrane helix</keyword>
<keyword evidence="9" id="KW-1185">Reference proteome</keyword>
<feature type="transmembrane region" description="Helical" evidence="7">
    <location>
        <begin position="152"/>
        <end position="169"/>
    </location>
</feature>
<evidence type="ECO:0000313" key="9">
    <source>
        <dbReference type="Proteomes" id="UP001237011"/>
    </source>
</evidence>
<keyword evidence="4 7" id="KW-0812">Transmembrane</keyword>
<sequence length="248" mass="28174">MKQKKKTPTSKPKASFWEVFLFILKVTIIGFGGGNALMPVIQREAVVKKQWLTDEEFDDIVIVTNMLPGASVIQTLSYIAISLLGKVKGTILTLLAILPHVLLAFAFLVVLTKYLPPMYLKIISVGVLVAIIAFLINFGVRYAKQAHKTMSTPLWILIFLFSAGYSLFIPAPYNLPVIAIVVVIGIYCIWYFISNKKKKTLSQKQLNEQQHKICEIEKEQLDESDISHNIQCDINLLPDKEDKWWHRL</sequence>
<feature type="transmembrane region" description="Helical" evidence="7">
    <location>
        <begin position="118"/>
        <end position="140"/>
    </location>
</feature>
<dbReference type="InterPro" id="IPR003370">
    <property type="entry name" value="Chromate_transpt"/>
</dbReference>
<dbReference type="InterPro" id="IPR052518">
    <property type="entry name" value="CHR_Transporter"/>
</dbReference>
<dbReference type="Proteomes" id="UP001237011">
    <property type="component" value="Chromosome"/>
</dbReference>
<dbReference type="Pfam" id="PF02417">
    <property type="entry name" value="Chromate_transp"/>
    <property type="match status" value="1"/>
</dbReference>
<evidence type="ECO:0000256" key="1">
    <source>
        <dbReference type="ARBA" id="ARBA00004651"/>
    </source>
</evidence>
<evidence type="ECO:0000256" key="7">
    <source>
        <dbReference type="SAM" id="Phobius"/>
    </source>
</evidence>
<dbReference type="EMBL" id="CP132191">
    <property type="protein sequence ID" value="WLP85830.1"/>
    <property type="molecule type" value="Genomic_DNA"/>
</dbReference>